<dbReference type="AlphaFoldDB" id="A0AAV1A3X8"/>
<evidence type="ECO:0000256" key="1">
    <source>
        <dbReference type="ARBA" id="ARBA00004123"/>
    </source>
</evidence>
<keyword evidence="7" id="KW-1185">Reference proteome</keyword>
<dbReference type="GO" id="GO:0000118">
    <property type="term" value="C:histone deacetylase complex"/>
    <property type="evidence" value="ECO:0007669"/>
    <property type="project" value="TreeGrafter"/>
</dbReference>
<protein>
    <submittedName>
        <fullName evidence="6">Uncharacterized protein</fullName>
    </submittedName>
</protein>
<reference evidence="6 7" key="1">
    <citation type="submission" date="2023-01" db="EMBL/GenBank/DDBJ databases">
        <authorList>
            <person name="Kreplak J."/>
        </authorList>
    </citation>
    <scope>NUCLEOTIDE SEQUENCE [LARGE SCALE GENOMIC DNA]</scope>
</reference>
<dbReference type="InterPro" id="IPR036600">
    <property type="entry name" value="PAH_sf"/>
</dbReference>
<dbReference type="GO" id="GO:0000122">
    <property type="term" value="P:negative regulation of transcription by RNA polymerase II"/>
    <property type="evidence" value="ECO:0007669"/>
    <property type="project" value="TreeGrafter"/>
</dbReference>
<dbReference type="GO" id="GO:0003714">
    <property type="term" value="F:transcription corepressor activity"/>
    <property type="evidence" value="ECO:0007669"/>
    <property type="project" value="InterPro"/>
</dbReference>
<dbReference type="PROSITE" id="PS51477">
    <property type="entry name" value="PAH"/>
    <property type="match status" value="1"/>
</dbReference>
<accession>A0AAV1A3X8</accession>
<dbReference type="EMBL" id="OX451738">
    <property type="protein sequence ID" value="CAI8604729.1"/>
    <property type="molecule type" value="Genomic_DNA"/>
</dbReference>
<evidence type="ECO:0000256" key="2">
    <source>
        <dbReference type="ARBA" id="ARBA00022491"/>
    </source>
</evidence>
<dbReference type="Gene3D" id="1.20.1160.11">
    <property type="entry name" value="Paired amphipathic helix"/>
    <property type="match status" value="1"/>
</dbReference>
<dbReference type="InterPro" id="IPR039774">
    <property type="entry name" value="Sin3-like"/>
</dbReference>
<evidence type="ECO:0000256" key="3">
    <source>
        <dbReference type="ARBA" id="ARBA00023242"/>
    </source>
</evidence>
<dbReference type="Pfam" id="PF02671">
    <property type="entry name" value="PAH"/>
    <property type="match status" value="1"/>
</dbReference>
<keyword evidence="3 4" id="KW-0539">Nucleus</keyword>
<name>A0AAV1A3X8_VICFA</name>
<dbReference type="InterPro" id="IPR003822">
    <property type="entry name" value="PAH"/>
</dbReference>
<feature type="region of interest" description="Disordered" evidence="5">
    <location>
        <begin position="95"/>
        <end position="128"/>
    </location>
</feature>
<comment type="subcellular location">
    <subcellularLocation>
        <location evidence="1 4">Nucleus</location>
    </subcellularLocation>
</comment>
<evidence type="ECO:0000313" key="6">
    <source>
        <dbReference type="EMBL" id="CAI8604729.1"/>
    </source>
</evidence>
<evidence type="ECO:0000256" key="5">
    <source>
        <dbReference type="SAM" id="MobiDB-lite"/>
    </source>
</evidence>
<feature type="compositionally biased region" description="Basic and acidic residues" evidence="5">
    <location>
        <begin position="95"/>
        <end position="121"/>
    </location>
</feature>
<sequence length="128" mass="14340">MSSSRIVPEHEDAEAFMEAVKLVLKDKRGKYEEFSKLIIGYMARSVDIGAVKELAIKLFKEHTDLISRFNNFLPPGHEISLALDDEQQVADDEGLVVKDEQKDDEQKGDGDTLAVKDDEQQGHTLAIP</sequence>
<dbReference type="GO" id="GO:0000785">
    <property type="term" value="C:chromatin"/>
    <property type="evidence" value="ECO:0007669"/>
    <property type="project" value="TreeGrafter"/>
</dbReference>
<keyword evidence="2" id="KW-0678">Repressor</keyword>
<organism evidence="6 7">
    <name type="scientific">Vicia faba</name>
    <name type="common">Broad bean</name>
    <name type="synonym">Faba vulgaris</name>
    <dbReference type="NCBI Taxonomy" id="3906"/>
    <lineage>
        <taxon>Eukaryota</taxon>
        <taxon>Viridiplantae</taxon>
        <taxon>Streptophyta</taxon>
        <taxon>Embryophyta</taxon>
        <taxon>Tracheophyta</taxon>
        <taxon>Spermatophyta</taxon>
        <taxon>Magnoliopsida</taxon>
        <taxon>eudicotyledons</taxon>
        <taxon>Gunneridae</taxon>
        <taxon>Pentapetalae</taxon>
        <taxon>rosids</taxon>
        <taxon>fabids</taxon>
        <taxon>Fabales</taxon>
        <taxon>Fabaceae</taxon>
        <taxon>Papilionoideae</taxon>
        <taxon>50 kb inversion clade</taxon>
        <taxon>NPAAA clade</taxon>
        <taxon>Hologalegina</taxon>
        <taxon>IRL clade</taxon>
        <taxon>Fabeae</taxon>
        <taxon>Vicia</taxon>
    </lineage>
</organism>
<evidence type="ECO:0000256" key="4">
    <source>
        <dbReference type="PROSITE-ProRule" id="PRU00810"/>
    </source>
</evidence>
<dbReference type="PANTHER" id="PTHR12346:SF0">
    <property type="entry name" value="SIN3A, ISOFORM G"/>
    <property type="match status" value="1"/>
</dbReference>
<dbReference type="SUPFAM" id="SSF47762">
    <property type="entry name" value="PAH2 domain"/>
    <property type="match status" value="1"/>
</dbReference>
<dbReference type="Proteomes" id="UP001157006">
    <property type="component" value="Chromosome 3"/>
</dbReference>
<dbReference type="PANTHER" id="PTHR12346">
    <property type="entry name" value="SIN3B-RELATED"/>
    <property type="match status" value="1"/>
</dbReference>
<evidence type="ECO:0000313" key="7">
    <source>
        <dbReference type="Proteomes" id="UP001157006"/>
    </source>
</evidence>
<proteinExistence type="predicted"/>
<gene>
    <name evidence="6" type="ORF">VFH_III147680</name>
</gene>